<dbReference type="InterPro" id="IPR029058">
    <property type="entry name" value="AB_hydrolase_fold"/>
</dbReference>
<dbReference type="EC" id="3.4.21.26" evidence="3"/>
<keyword evidence="6" id="KW-0720">Serine protease</keyword>
<keyword evidence="10" id="KW-1185">Reference proteome</keyword>
<evidence type="ECO:0000259" key="8">
    <source>
        <dbReference type="Pfam" id="PF02897"/>
    </source>
</evidence>
<evidence type="ECO:0000256" key="4">
    <source>
        <dbReference type="ARBA" id="ARBA00022670"/>
    </source>
</evidence>
<sequence length="794" mass="87312">MSVFSRRCVFRRGFARFSLDSPHPGMRVACIVNTRPAASGCPGSYAILKHVISRYDALRPQAHTIIQQPEKNMHMRLATLAAVLAAAFAAPAMGQSCSPAGPSLTYPVSKKVDQTDNYHGTVVADPYRWLEDANSADTKSWVDAQNKVTQAYLAQIPQREAIRQRLTQLWNYERYSVPGKEGGRYFYTRNDGLQNQAVLYTLKNLNDQPRMLLDPNTLALDGTVALAGAEVSPDGKLLAYSIAASGSDWNEIKVRDIDTGKDLPDHIKWVKFSSTAWTKDGKGFFYSRYDEPKEATKLADVNYFQKLYFHRIGTPQSADTLVYDRADQKEWGFGGQTTDDGRYLIITTTKGTAPKNRVSYKDLSKPDAKVVDLIDNFDAGYDFIDNVGTVFYFSTDRNAPKKRIVAIDISKPSENHWKEVAAETADTLAGADIINNQLVLEYLKDAKSVVRVVSLEGKPVREIALPGIGTVGGLTGKRQDAETFYSFTGFTNPTTIYRLNLKTGESTVFRQPKVAFNPADYETRQQFYTSRDGTKVPMFIVSKKGLKLDGSNPTYLYGYGGFNIALTPSFSPANLAWMEMGGVYVVANLRGGGEYGEAWHQAGTKLQKQNVFDDFIGAAEWLVQNKVTSPKKLAIGGGSNGGLLVGAATTQRPDLFAAAIPSVGVMDMLRFHKFTIGWAWTSDYGSSENPDEFKALVKYSPLHNLKKGTCYPATMVTTADHDDRVVPAHSFKYAAAAQAAQAGSAPILIRIDTKAGHGAGKPTGKQIEEVADRWGFLSRELHMQDAAKTVGGSH</sequence>
<evidence type="ECO:0000256" key="3">
    <source>
        <dbReference type="ARBA" id="ARBA00011897"/>
    </source>
</evidence>
<comment type="catalytic activity">
    <reaction evidence="1">
        <text>Hydrolysis of Pro-|-Xaa &gt;&gt; Ala-|-Xaa in oligopeptides.</text>
        <dbReference type="EC" id="3.4.21.26"/>
    </reaction>
</comment>
<dbReference type="InterPro" id="IPR023302">
    <property type="entry name" value="Pept_S9A_N"/>
</dbReference>
<gene>
    <name evidence="9" type="ORF">HMPREF9710_05024</name>
</gene>
<dbReference type="GO" id="GO:0070012">
    <property type="term" value="F:oligopeptidase activity"/>
    <property type="evidence" value="ECO:0007669"/>
    <property type="project" value="TreeGrafter"/>
</dbReference>
<evidence type="ECO:0000313" key="10">
    <source>
        <dbReference type="Proteomes" id="UP000009874"/>
    </source>
</evidence>
<dbReference type="InterPro" id="IPR051167">
    <property type="entry name" value="Prolyl_oligopep/macrocyclase"/>
</dbReference>
<reference evidence="9 10" key="1">
    <citation type="submission" date="2012-09" db="EMBL/GenBank/DDBJ databases">
        <title>The Genome Sequence of Massilia timonae CCUG 45783.</title>
        <authorList>
            <consortium name="The Broad Institute Genome Sequencing Platform"/>
            <person name="Earl A."/>
            <person name="Ward D."/>
            <person name="Feldgarden M."/>
            <person name="Gevers D."/>
            <person name="Huys G."/>
            <person name="Walker B."/>
            <person name="Young S.K."/>
            <person name="Zeng Q."/>
            <person name="Gargeya S."/>
            <person name="Fitzgerald M."/>
            <person name="Haas B."/>
            <person name="Abouelleil A."/>
            <person name="Alvarado L."/>
            <person name="Arachchi H.M."/>
            <person name="Berlin A.M."/>
            <person name="Chapman S.B."/>
            <person name="Goldberg J."/>
            <person name="Griggs A."/>
            <person name="Gujja S."/>
            <person name="Hansen M."/>
            <person name="Howarth C."/>
            <person name="Imamovic A."/>
            <person name="Larimer J."/>
            <person name="McCowen C."/>
            <person name="Montmayeur A."/>
            <person name="Murphy C."/>
            <person name="Neiman D."/>
            <person name="Pearson M."/>
            <person name="Priest M."/>
            <person name="Roberts A."/>
            <person name="Saif S."/>
            <person name="Shea T."/>
            <person name="Sisk P."/>
            <person name="Sykes S."/>
            <person name="Wortman J."/>
            <person name="Nusbaum C."/>
            <person name="Birren B."/>
        </authorList>
    </citation>
    <scope>NUCLEOTIDE SEQUENCE [LARGE SCALE GENOMIC DNA]</scope>
    <source>
        <strain evidence="9 10">CCUG 45783</strain>
    </source>
</reference>
<dbReference type="FunFam" id="3.40.50.1820:FF:000005">
    <property type="entry name" value="Prolyl endopeptidase"/>
    <property type="match status" value="1"/>
</dbReference>
<dbReference type="EMBL" id="AGZI01000063">
    <property type="protein sequence ID" value="EKU79828.1"/>
    <property type="molecule type" value="Genomic_DNA"/>
</dbReference>
<dbReference type="eggNOG" id="COG1505">
    <property type="taxonomic scope" value="Bacteria"/>
</dbReference>
<dbReference type="GO" id="GO:0006508">
    <property type="term" value="P:proteolysis"/>
    <property type="evidence" value="ECO:0007669"/>
    <property type="project" value="UniProtKB-KW"/>
</dbReference>
<proteinExistence type="inferred from homology"/>
<dbReference type="Pfam" id="PF00326">
    <property type="entry name" value="Peptidase_S9"/>
    <property type="match status" value="1"/>
</dbReference>
<dbReference type="Pfam" id="PF02897">
    <property type="entry name" value="Peptidase_S9_N"/>
    <property type="match status" value="1"/>
</dbReference>
<dbReference type="HOGENOM" id="CLU_011290_0_1_4"/>
<dbReference type="GO" id="GO:0005829">
    <property type="term" value="C:cytosol"/>
    <property type="evidence" value="ECO:0007669"/>
    <property type="project" value="TreeGrafter"/>
</dbReference>
<dbReference type="SUPFAM" id="SSF53474">
    <property type="entry name" value="alpha/beta-Hydrolases"/>
    <property type="match status" value="1"/>
</dbReference>
<dbReference type="PRINTS" id="PR00862">
    <property type="entry name" value="PROLIGOPTASE"/>
</dbReference>
<comment type="caution">
    <text evidence="9">The sequence shown here is derived from an EMBL/GenBank/DDBJ whole genome shotgun (WGS) entry which is preliminary data.</text>
</comment>
<dbReference type="InterPro" id="IPR002471">
    <property type="entry name" value="Pept_S9_AS"/>
</dbReference>
<evidence type="ECO:0000256" key="1">
    <source>
        <dbReference type="ARBA" id="ARBA00001070"/>
    </source>
</evidence>
<name>K9D6F3_9BURK</name>
<comment type="similarity">
    <text evidence="2">Belongs to the peptidase S9A family.</text>
</comment>
<dbReference type="PANTHER" id="PTHR42881">
    <property type="entry name" value="PROLYL ENDOPEPTIDASE"/>
    <property type="match status" value="1"/>
</dbReference>
<dbReference type="Gene3D" id="3.40.50.1820">
    <property type="entry name" value="alpha/beta hydrolase"/>
    <property type="match status" value="1"/>
</dbReference>
<dbReference type="STRING" id="47229.LO55_4304"/>
<accession>K9D6F3</accession>
<feature type="domain" description="Peptidase S9 prolyl oligopeptidase catalytic" evidence="7">
    <location>
        <begin position="568"/>
        <end position="782"/>
    </location>
</feature>
<dbReference type="PATRIC" id="fig|883126.3.peg.5075"/>
<dbReference type="PROSITE" id="PS00708">
    <property type="entry name" value="PRO_ENDOPEP_SER"/>
    <property type="match status" value="1"/>
</dbReference>
<evidence type="ECO:0000259" key="7">
    <source>
        <dbReference type="Pfam" id="PF00326"/>
    </source>
</evidence>
<dbReference type="FunFam" id="2.130.10.120:FF:000001">
    <property type="entry name" value="Prolyl endopeptidase"/>
    <property type="match status" value="1"/>
</dbReference>
<evidence type="ECO:0000256" key="2">
    <source>
        <dbReference type="ARBA" id="ARBA00005228"/>
    </source>
</evidence>
<feature type="domain" description="Peptidase S9A N-terminal" evidence="8">
    <location>
        <begin position="107"/>
        <end position="511"/>
    </location>
</feature>
<evidence type="ECO:0000256" key="6">
    <source>
        <dbReference type="ARBA" id="ARBA00022825"/>
    </source>
</evidence>
<dbReference type="AlphaFoldDB" id="K9D6F3"/>
<evidence type="ECO:0000313" key="9">
    <source>
        <dbReference type="EMBL" id="EKU79828.1"/>
    </source>
</evidence>
<evidence type="ECO:0000256" key="5">
    <source>
        <dbReference type="ARBA" id="ARBA00022801"/>
    </source>
</evidence>
<dbReference type="PANTHER" id="PTHR42881:SF2">
    <property type="entry name" value="PROLYL ENDOPEPTIDASE"/>
    <property type="match status" value="1"/>
</dbReference>
<dbReference type="Proteomes" id="UP000009874">
    <property type="component" value="Unassembled WGS sequence"/>
</dbReference>
<keyword evidence="4" id="KW-0645">Protease</keyword>
<dbReference type="SUPFAM" id="SSF50993">
    <property type="entry name" value="Peptidase/esterase 'gauge' domain"/>
    <property type="match status" value="1"/>
</dbReference>
<protein>
    <recommendedName>
        <fullName evidence="3">prolyl oligopeptidase</fullName>
        <ecNumber evidence="3">3.4.21.26</ecNumber>
    </recommendedName>
</protein>
<keyword evidence="5" id="KW-0378">Hydrolase</keyword>
<dbReference type="Gene3D" id="2.130.10.120">
    <property type="entry name" value="Prolyl oligopeptidase, N-terminal domain"/>
    <property type="match status" value="1"/>
</dbReference>
<organism evidence="9 10">
    <name type="scientific">Massilia timonae CCUG 45783</name>
    <dbReference type="NCBI Taxonomy" id="883126"/>
    <lineage>
        <taxon>Bacteria</taxon>
        <taxon>Pseudomonadati</taxon>
        <taxon>Pseudomonadota</taxon>
        <taxon>Betaproteobacteria</taxon>
        <taxon>Burkholderiales</taxon>
        <taxon>Oxalobacteraceae</taxon>
        <taxon>Telluria group</taxon>
        <taxon>Massilia</taxon>
    </lineage>
</organism>
<dbReference type="InterPro" id="IPR001375">
    <property type="entry name" value="Peptidase_S9_cat"/>
</dbReference>
<dbReference type="InterPro" id="IPR002470">
    <property type="entry name" value="Peptidase_S9A"/>
</dbReference>
<dbReference type="GO" id="GO:0004252">
    <property type="term" value="F:serine-type endopeptidase activity"/>
    <property type="evidence" value="ECO:0007669"/>
    <property type="project" value="UniProtKB-EC"/>
</dbReference>